<dbReference type="Proteomes" id="UP000644192">
    <property type="component" value="Unassembled WGS sequence"/>
</dbReference>
<evidence type="ECO:0000313" key="6">
    <source>
        <dbReference type="Proteomes" id="UP000644192"/>
    </source>
</evidence>
<dbReference type="EMBL" id="NFFZ01000016">
    <property type="protein sequence ID" value="OTI57714.1"/>
    <property type="molecule type" value="Genomic_DNA"/>
</dbReference>
<sequence>MTSDPQKNAFDLDYSSRERQFPEGFKRKIVADLQEGMPQFDVLQYFGNQPDIFETYDHLVLATDPEGERIIGILGAKDFVRGATRFLYLWTAMVVDRYHRTSLFKRINQFFLRQVSERNGGLPPLIVAKTYNPVVYNMFRALSARIPGATLYPDLEAPRQSPDMVDLARDVVGTLSANLRLDAETGLIPGGQRSVAPDFFPRMAMSSHARTNDHFVAHVGSSDQILCMVRLAPGAEPYVQQRIIR</sequence>
<evidence type="ECO:0000313" key="2">
    <source>
        <dbReference type="EMBL" id="MZZ14405.1"/>
    </source>
</evidence>
<protein>
    <recommendedName>
        <fullName evidence="7">N-acetyltransferase domain-containing protein</fullName>
    </recommendedName>
</protein>
<dbReference type="EMBL" id="CVVU01000275">
    <property type="protein sequence ID" value="CRQ11932.1"/>
    <property type="molecule type" value="Genomic_DNA"/>
</dbReference>
<dbReference type="eggNOG" id="ENOG5033YD8">
    <property type="taxonomic scope" value="Bacteria"/>
</dbReference>
<evidence type="ECO:0000313" key="4">
    <source>
        <dbReference type="Proteomes" id="UP000045039"/>
    </source>
</evidence>
<name>A0A081HSY1_PSEAI</name>
<dbReference type="Proteomes" id="UP000194857">
    <property type="component" value="Unassembled WGS sequence"/>
</dbReference>
<reference evidence="1" key="1">
    <citation type="submission" date="2015-06" db="EMBL/GenBank/DDBJ databases">
        <authorList>
            <person name="Radhakrishnan R."/>
            <person name="Underwood A."/>
            <person name="Al-Shahib A."/>
        </authorList>
    </citation>
    <scope>NUCLEOTIDE SEQUENCE</scope>
    <source>
        <strain evidence="1">P19_London_7_VIM_2_05_10</strain>
    </source>
</reference>
<dbReference type="EMBL" id="WXZT01000014">
    <property type="protein sequence ID" value="MZZ14405.1"/>
    <property type="molecule type" value="Genomic_DNA"/>
</dbReference>
<evidence type="ECO:0000313" key="3">
    <source>
        <dbReference type="EMBL" id="OTI57714.1"/>
    </source>
</evidence>
<proteinExistence type="predicted"/>
<dbReference type="AlphaFoldDB" id="A0A081HSY1"/>
<accession>A0A081HSY1</accession>
<evidence type="ECO:0000313" key="1">
    <source>
        <dbReference type="EMBL" id="CRQ11932.1"/>
    </source>
</evidence>
<dbReference type="Proteomes" id="UP000045039">
    <property type="component" value="Unassembled WGS sequence"/>
</dbReference>
<evidence type="ECO:0000313" key="5">
    <source>
        <dbReference type="Proteomes" id="UP000194857"/>
    </source>
</evidence>
<reference evidence="3 5" key="3">
    <citation type="submission" date="2017-05" db="EMBL/GenBank/DDBJ databases">
        <authorList>
            <person name="Song R."/>
            <person name="Chenine A.L."/>
            <person name="Ruprecht R.M."/>
        </authorList>
    </citation>
    <scope>NUCLEOTIDE SEQUENCE [LARGE SCALE GENOMIC DNA]</scope>
    <source>
        <strain evidence="3 5">S567_C10_BS</strain>
    </source>
</reference>
<comment type="caution">
    <text evidence="2">The sequence shown here is derived from an EMBL/GenBank/DDBJ whole genome shotgun (WGS) entry which is preliminary data.</text>
</comment>
<evidence type="ECO:0008006" key="7">
    <source>
        <dbReference type="Google" id="ProtNLM"/>
    </source>
</evidence>
<reference evidence="4" key="2">
    <citation type="submission" date="2015-06" db="EMBL/GenBank/DDBJ databases">
        <authorList>
            <person name="Radhakrishnan Rajesh"/>
            <person name="Underwood Anthony"/>
            <person name="Al-Shahib Ali"/>
        </authorList>
    </citation>
    <scope>NUCLEOTIDE SEQUENCE [LARGE SCALE GENOMIC DNA]</scope>
    <source>
        <strain evidence="4">P19_London_7_VIM_2_05_10</strain>
    </source>
</reference>
<reference evidence="2" key="4">
    <citation type="submission" date="2020-01" db="EMBL/GenBank/DDBJ databases">
        <title>Bacteria Cultured from War Wounds Associated with the Conflict in Eastern Ukraine.</title>
        <authorList>
            <person name="Snesrud E."/>
            <person name="Galac M.R."/>
            <person name="Mc Gann P."/>
            <person name="Valentine K."/>
            <person name="Viacheslav K."/>
        </authorList>
    </citation>
    <scope>NUCLEOTIDE SEQUENCE</scope>
    <source>
        <strain evidence="2">VNMU148</strain>
    </source>
</reference>
<gene>
    <name evidence="3" type="ORF">CAZ10_26180</name>
    <name evidence="2" type="ORF">GUL26_19320</name>
    <name evidence="1" type="ORF">PAERUG_P19_London_7_VIM_2_05_10_06816</name>
</gene>
<dbReference type="RefSeq" id="WP_009876284.1">
    <property type="nucleotide sequence ID" value="NZ_AP031604.1"/>
</dbReference>
<accession>A0A1S1C0I6</accession>
<organism evidence="2 6">
    <name type="scientific">Pseudomonas aeruginosa</name>
    <dbReference type="NCBI Taxonomy" id="287"/>
    <lineage>
        <taxon>Bacteria</taxon>
        <taxon>Pseudomonadati</taxon>
        <taxon>Pseudomonadota</taxon>
        <taxon>Gammaproteobacteria</taxon>
        <taxon>Pseudomonadales</taxon>
        <taxon>Pseudomonadaceae</taxon>
        <taxon>Pseudomonas</taxon>
    </lineage>
</organism>